<evidence type="ECO:0000256" key="2">
    <source>
        <dbReference type="SAM" id="SignalP"/>
    </source>
</evidence>
<feature type="chain" id="PRO_5036225180" evidence="2">
    <location>
        <begin position="24"/>
        <end position="198"/>
    </location>
</feature>
<keyword evidence="1" id="KW-0812">Transmembrane</keyword>
<comment type="caution">
    <text evidence="4">The sequence shown here is derived from an EMBL/GenBank/DDBJ whole genome shotgun (WGS) entry which is preliminary data.</text>
</comment>
<protein>
    <submittedName>
        <fullName evidence="4">Uncharacterized protein</fullName>
    </submittedName>
</protein>
<dbReference type="EMBL" id="CAJNOQ010004629">
    <property type="protein sequence ID" value="CAF1067408.1"/>
    <property type="molecule type" value="Genomic_DNA"/>
</dbReference>
<feature type="signal peptide" evidence="2">
    <location>
        <begin position="1"/>
        <end position="23"/>
    </location>
</feature>
<evidence type="ECO:0000313" key="4">
    <source>
        <dbReference type="EMBL" id="CAF1067408.1"/>
    </source>
</evidence>
<reference evidence="4" key="1">
    <citation type="submission" date="2021-02" db="EMBL/GenBank/DDBJ databases">
        <authorList>
            <person name="Nowell W R."/>
        </authorList>
    </citation>
    <scope>NUCLEOTIDE SEQUENCE</scope>
</reference>
<keyword evidence="7" id="KW-1185">Reference proteome</keyword>
<evidence type="ECO:0000313" key="7">
    <source>
        <dbReference type="Proteomes" id="UP000663829"/>
    </source>
</evidence>
<evidence type="ECO:0000256" key="1">
    <source>
        <dbReference type="SAM" id="Phobius"/>
    </source>
</evidence>
<evidence type="ECO:0000313" key="6">
    <source>
        <dbReference type="EMBL" id="CAF3834946.1"/>
    </source>
</evidence>
<dbReference type="Proteomes" id="UP000682733">
    <property type="component" value="Unassembled WGS sequence"/>
</dbReference>
<dbReference type="OrthoDB" id="9992838at2759"/>
<dbReference type="EMBL" id="CAJOBC010004629">
    <property type="protein sequence ID" value="CAF3834946.1"/>
    <property type="molecule type" value="Genomic_DNA"/>
</dbReference>
<proteinExistence type="predicted"/>
<keyword evidence="1" id="KW-1133">Transmembrane helix</keyword>
<dbReference type="EMBL" id="CAJNOK010000807">
    <property type="protein sequence ID" value="CAF0776692.1"/>
    <property type="molecule type" value="Genomic_DNA"/>
</dbReference>
<dbReference type="Proteomes" id="UP000663829">
    <property type="component" value="Unassembled WGS sequence"/>
</dbReference>
<dbReference type="AlphaFoldDB" id="A0A814LN06"/>
<feature type="transmembrane region" description="Helical" evidence="1">
    <location>
        <begin position="117"/>
        <end position="139"/>
    </location>
</feature>
<evidence type="ECO:0000313" key="5">
    <source>
        <dbReference type="EMBL" id="CAF3557952.1"/>
    </source>
</evidence>
<dbReference type="Proteomes" id="UP000681722">
    <property type="component" value="Unassembled WGS sequence"/>
</dbReference>
<keyword evidence="2" id="KW-0732">Signal</keyword>
<gene>
    <name evidence="4" type="ORF">GPM918_LOCUS17095</name>
    <name evidence="3" type="ORF">OVA965_LOCUS3379</name>
    <name evidence="6" type="ORF">SRO942_LOCUS17094</name>
    <name evidence="5" type="ORF">TMI583_LOCUS3378</name>
</gene>
<keyword evidence="1" id="KW-0472">Membrane</keyword>
<accession>A0A814LN06</accession>
<evidence type="ECO:0000313" key="3">
    <source>
        <dbReference type="EMBL" id="CAF0776692.1"/>
    </source>
</evidence>
<sequence length="198" mass="22861">MMWNLLLINSIVILFILASDLSALCPDGCPCYDDSRCQYYCKDGECQPQKYEGYSCSGMDIHPRECGSVSYCDKDRGYTCRFQRSENGDCDYDYMCWSHLYCDKKSKTCKYRYGTGFVLSIILPILGGILLISFIIFFVQQYYRRKRLRQSAFAGQPGLNQPYAVYNHNQTMMPMAPTYGETAPPPYTYPQQPPRQKS</sequence>
<name>A0A814LN06_9BILA</name>
<dbReference type="Proteomes" id="UP000677228">
    <property type="component" value="Unassembled WGS sequence"/>
</dbReference>
<organism evidence="4 7">
    <name type="scientific">Didymodactylos carnosus</name>
    <dbReference type="NCBI Taxonomy" id="1234261"/>
    <lineage>
        <taxon>Eukaryota</taxon>
        <taxon>Metazoa</taxon>
        <taxon>Spiralia</taxon>
        <taxon>Gnathifera</taxon>
        <taxon>Rotifera</taxon>
        <taxon>Eurotatoria</taxon>
        <taxon>Bdelloidea</taxon>
        <taxon>Philodinida</taxon>
        <taxon>Philodinidae</taxon>
        <taxon>Didymodactylos</taxon>
    </lineage>
</organism>
<dbReference type="EMBL" id="CAJOBA010000807">
    <property type="protein sequence ID" value="CAF3557952.1"/>
    <property type="molecule type" value="Genomic_DNA"/>
</dbReference>